<evidence type="ECO:0000313" key="11">
    <source>
        <dbReference type="EMBL" id="KAK8563387.1"/>
    </source>
</evidence>
<evidence type="ECO:0000256" key="9">
    <source>
        <dbReference type="RuleBase" id="RU364001"/>
    </source>
</evidence>
<keyword evidence="5 9" id="KW-0479">Metal-binding</keyword>
<keyword evidence="12" id="KW-1185">Reference proteome</keyword>
<accession>A0ABR2EQF2</accession>
<evidence type="ECO:0000256" key="3">
    <source>
        <dbReference type="ARBA" id="ARBA00022448"/>
    </source>
</evidence>
<proteinExistence type="inferred from homology"/>
<evidence type="ECO:0000313" key="12">
    <source>
        <dbReference type="Proteomes" id="UP001472677"/>
    </source>
</evidence>
<evidence type="ECO:0000256" key="5">
    <source>
        <dbReference type="ARBA" id="ARBA00022723"/>
    </source>
</evidence>
<dbReference type="InterPro" id="IPR001041">
    <property type="entry name" value="2Fe-2S_ferredoxin-type"/>
</dbReference>
<protein>
    <recommendedName>
        <fullName evidence="9">Ferredoxin</fullName>
    </recommendedName>
</protein>
<name>A0ABR2EQF2_9ROSI</name>
<dbReference type="Gene3D" id="3.10.20.30">
    <property type="match status" value="1"/>
</dbReference>
<keyword evidence="9" id="KW-0934">Plastid</keyword>
<dbReference type="Proteomes" id="UP001472677">
    <property type="component" value="Unassembled WGS sequence"/>
</dbReference>
<dbReference type="InterPro" id="IPR010241">
    <property type="entry name" value="Fd_pln"/>
</dbReference>
<dbReference type="PANTHER" id="PTHR43112:SF44">
    <property type="entry name" value="FERREDOXIN"/>
    <property type="match status" value="1"/>
</dbReference>
<evidence type="ECO:0000256" key="8">
    <source>
        <dbReference type="ARBA" id="ARBA00023014"/>
    </source>
</evidence>
<evidence type="ECO:0000256" key="1">
    <source>
        <dbReference type="ARBA" id="ARBA00004229"/>
    </source>
</evidence>
<evidence type="ECO:0000256" key="7">
    <source>
        <dbReference type="ARBA" id="ARBA00023004"/>
    </source>
</evidence>
<gene>
    <name evidence="11" type="ORF">V6N12_035535</name>
</gene>
<reference evidence="11 12" key="1">
    <citation type="journal article" date="2024" name="G3 (Bethesda)">
        <title>Genome assembly of Hibiscus sabdariffa L. provides insights into metabolisms of medicinal natural products.</title>
        <authorList>
            <person name="Kim T."/>
        </authorList>
    </citation>
    <scope>NUCLEOTIDE SEQUENCE [LARGE SCALE GENOMIC DNA]</scope>
    <source>
        <strain evidence="11">TK-2024</strain>
        <tissue evidence="11">Old leaves</tissue>
    </source>
</reference>
<evidence type="ECO:0000256" key="4">
    <source>
        <dbReference type="ARBA" id="ARBA00022714"/>
    </source>
</evidence>
<keyword evidence="3 9" id="KW-0813">Transport</keyword>
<keyword evidence="8 9" id="KW-0411">Iron-sulfur</keyword>
<comment type="similarity">
    <text evidence="2 9">Belongs to the 2Fe2S plant-type ferredoxin family.</text>
</comment>
<comment type="subcellular location">
    <subcellularLocation>
        <location evidence="1 9">Plastid</location>
        <location evidence="1 9">Chloroplast</location>
    </subcellularLocation>
</comment>
<comment type="function">
    <text evidence="9">Ferredoxins are iron-sulfur proteins that transfer electrons in a wide variety of metabolic reactions.</text>
</comment>
<dbReference type="EMBL" id="JBBPBM010000011">
    <property type="protein sequence ID" value="KAK8563387.1"/>
    <property type="molecule type" value="Genomic_DNA"/>
</dbReference>
<evidence type="ECO:0000256" key="6">
    <source>
        <dbReference type="ARBA" id="ARBA00022982"/>
    </source>
</evidence>
<keyword evidence="9" id="KW-0150">Chloroplast</keyword>
<keyword evidence="6 9" id="KW-0249">Electron transport</keyword>
<dbReference type="InterPro" id="IPR012675">
    <property type="entry name" value="Beta-grasp_dom_sf"/>
</dbReference>
<evidence type="ECO:0000259" key="10">
    <source>
        <dbReference type="Pfam" id="PF00111"/>
    </source>
</evidence>
<dbReference type="PANTHER" id="PTHR43112">
    <property type="entry name" value="FERREDOXIN"/>
    <property type="match status" value="1"/>
</dbReference>
<comment type="cofactor">
    <cofactor evidence="9">
        <name>[2Fe-2S] cluster</name>
        <dbReference type="ChEBI" id="CHEBI:190135"/>
    </cofactor>
    <text evidence="9">Binds 1 [2Fe-2S] cluster.</text>
</comment>
<comment type="caution">
    <text evidence="11">The sequence shown here is derived from an EMBL/GenBank/DDBJ whole genome shotgun (WGS) entry which is preliminary data.</text>
</comment>
<dbReference type="Pfam" id="PF00111">
    <property type="entry name" value="Fer2"/>
    <property type="match status" value="1"/>
</dbReference>
<dbReference type="InterPro" id="IPR036010">
    <property type="entry name" value="2Fe-2S_ferredoxin-like_sf"/>
</dbReference>
<keyword evidence="4 9" id="KW-0001">2Fe-2S</keyword>
<dbReference type="NCBIfam" id="TIGR02008">
    <property type="entry name" value="fdx_plant"/>
    <property type="match status" value="1"/>
</dbReference>
<organism evidence="11 12">
    <name type="scientific">Hibiscus sabdariffa</name>
    <name type="common">roselle</name>
    <dbReference type="NCBI Taxonomy" id="183260"/>
    <lineage>
        <taxon>Eukaryota</taxon>
        <taxon>Viridiplantae</taxon>
        <taxon>Streptophyta</taxon>
        <taxon>Embryophyta</taxon>
        <taxon>Tracheophyta</taxon>
        <taxon>Spermatophyta</taxon>
        <taxon>Magnoliopsida</taxon>
        <taxon>eudicotyledons</taxon>
        <taxon>Gunneridae</taxon>
        <taxon>Pentapetalae</taxon>
        <taxon>rosids</taxon>
        <taxon>malvids</taxon>
        <taxon>Malvales</taxon>
        <taxon>Malvaceae</taxon>
        <taxon>Malvoideae</taxon>
        <taxon>Hibiscus</taxon>
    </lineage>
</organism>
<dbReference type="SUPFAM" id="SSF54292">
    <property type="entry name" value="2Fe-2S ferredoxin-like"/>
    <property type="match status" value="1"/>
</dbReference>
<evidence type="ECO:0000256" key="2">
    <source>
        <dbReference type="ARBA" id="ARBA00007874"/>
    </source>
</evidence>
<keyword evidence="7 9" id="KW-0408">Iron</keyword>
<sequence>MLFLNEMQEQRKLKLKSNLKFWSWKGKGDLSIRFPTTIVKFMTSVGLIKNISKSVGLKCSSKDRTPMTTYKIKLVGPDDEIEEFEAPHDEYILDATENEGFAWPYDFRAGVCPGCVGKMVFDSVDQPDASFLIDKQIAEGYVLLYVSYPTSDCEIHTSKLGDN</sequence>
<dbReference type="CDD" id="cd00207">
    <property type="entry name" value="fer2"/>
    <property type="match status" value="1"/>
</dbReference>
<feature type="domain" description="2Fe-2S ferredoxin-type" evidence="10">
    <location>
        <begin position="78"/>
        <end position="143"/>
    </location>
</feature>